<dbReference type="PANTHER" id="PTHR31739:SF33">
    <property type="entry name" value="CIS-ABIENOL SYNTHASE, CHLOROPLASTIC"/>
    <property type="match status" value="1"/>
</dbReference>
<keyword evidence="5" id="KW-0456">Lyase</keyword>
<dbReference type="Gene3D" id="1.50.10.160">
    <property type="match status" value="1"/>
</dbReference>
<evidence type="ECO:0000256" key="5">
    <source>
        <dbReference type="ARBA" id="ARBA00023239"/>
    </source>
</evidence>
<dbReference type="InterPro" id="IPR036965">
    <property type="entry name" value="Terpene_synth_N_sf"/>
</dbReference>
<dbReference type="Proteomes" id="UP000030748">
    <property type="component" value="Unassembled WGS sequence"/>
</dbReference>
<comment type="similarity">
    <text evidence="2">Belongs to the terpene synthase family.</text>
</comment>
<name>A0A022QAX1_ERYGU</name>
<dbReference type="InterPro" id="IPR001906">
    <property type="entry name" value="Terpene_synth_N"/>
</dbReference>
<evidence type="ECO:0000259" key="6">
    <source>
        <dbReference type="Pfam" id="PF01397"/>
    </source>
</evidence>
<evidence type="ECO:0000256" key="4">
    <source>
        <dbReference type="ARBA" id="ARBA00022842"/>
    </source>
</evidence>
<sequence length="712" mass="82586">MVPEREYSGGIISQPCFPQCLDWIIENQNSDGSWGLNPGHPSLVKDSLSCTLACLLALRKWNVAHKQIHKGLEFIRKNSWAVVDKDQISPIGFNIIFPTMITYANEIELTLPFDQDLIDSMFQSHDSQIKSERDHMNLGYVAEGIGEWLNWSTLILTQQRNNGSLYNSPATTAAALVHHQGNNKCFDYLQSFLNTFKNWAPTNYPLEIYTRLCLVETIQELGIDRYFELEIDNILEETYRLWLHKEEEIFKDITCCAVAFRLLRIKGFEVSSDFLVPYAERDHISLQTTGVSTILELYKASQLRIHEDETTLDAINEWTTTFLKQQLLSETIPDKKLRKKVEYELKNFHGILGRVGNRRSLDLYDMNNYHVMKAAYRCPTIYNEEFLVFSRQNFNICQALHQKEFQQLERWYSDCGLDRLNIGRDALLMAHFMASAIFGDPQLVDARMSFAKNVVLIARIDDFFDQHGSREESYKILDLVKEWNEKPTVDNGFQEVEILYTAVYRTVNEIAERAYVVQGRCVKHHLINLWVKILTSFVKEFDTWCEDDAINLDEYLSFARISVGTEICILTSIYFLGIKLSEETILSEECISLCMHVGTVNRLLNDLQSSQKEKEERRVNAVSIVKESDDEDEEMAVSKIEKLIEYNRRKLLRMVYKRETIVPRKCKDLFSEICKMGYYLYSSGGGDEFTSPQQIMEDVKSLIHQPLKLPPS</sequence>
<dbReference type="PhylomeDB" id="A0A022QAX1"/>
<evidence type="ECO:0000256" key="3">
    <source>
        <dbReference type="ARBA" id="ARBA00022723"/>
    </source>
</evidence>
<keyword evidence="4" id="KW-0460">Magnesium</keyword>
<dbReference type="Gene3D" id="1.10.600.10">
    <property type="entry name" value="Farnesyl Diphosphate Synthase"/>
    <property type="match status" value="1"/>
</dbReference>
<keyword evidence="9" id="KW-1185">Reference proteome</keyword>
<dbReference type="EMBL" id="KI632112">
    <property type="protein sequence ID" value="EYU24764.1"/>
    <property type="molecule type" value="Genomic_DNA"/>
</dbReference>
<evidence type="ECO:0000313" key="9">
    <source>
        <dbReference type="Proteomes" id="UP000030748"/>
    </source>
</evidence>
<dbReference type="eggNOG" id="ENOG502SI1N">
    <property type="taxonomic scope" value="Eukaryota"/>
</dbReference>
<dbReference type="InterPro" id="IPR005630">
    <property type="entry name" value="Terpene_synthase_metal-bd"/>
</dbReference>
<evidence type="ECO:0000313" key="8">
    <source>
        <dbReference type="EMBL" id="EYU24764.1"/>
    </source>
</evidence>
<dbReference type="SUPFAM" id="SSF48576">
    <property type="entry name" value="Terpenoid synthases"/>
    <property type="match status" value="1"/>
</dbReference>
<dbReference type="GO" id="GO:0010333">
    <property type="term" value="F:terpene synthase activity"/>
    <property type="evidence" value="ECO:0000318"/>
    <property type="project" value="GO_Central"/>
</dbReference>
<evidence type="ECO:0000259" key="7">
    <source>
        <dbReference type="Pfam" id="PF03936"/>
    </source>
</evidence>
<dbReference type="AlphaFoldDB" id="A0A022QAX1"/>
<dbReference type="GO" id="GO:0009686">
    <property type="term" value="P:gibberellin biosynthetic process"/>
    <property type="evidence" value="ECO:0000318"/>
    <property type="project" value="GO_Central"/>
</dbReference>
<keyword evidence="3" id="KW-0479">Metal-binding</keyword>
<organism evidence="8 9">
    <name type="scientific">Erythranthe guttata</name>
    <name type="common">Yellow monkey flower</name>
    <name type="synonym">Mimulus guttatus</name>
    <dbReference type="NCBI Taxonomy" id="4155"/>
    <lineage>
        <taxon>Eukaryota</taxon>
        <taxon>Viridiplantae</taxon>
        <taxon>Streptophyta</taxon>
        <taxon>Embryophyta</taxon>
        <taxon>Tracheophyta</taxon>
        <taxon>Spermatophyta</taxon>
        <taxon>Magnoliopsida</taxon>
        <taxon>eudicotyledons</taxon>
        <taxon>Gunneridae</taxon>
        <taxon>Pentapetalae</taxon>
        <taxon>asterids</taxon>
        <taxon>lamiids</taxon>
        <taxon>Lamiales</taxon>
        <taxon>Phrymaceae</taxon>
        <taxon>Erythranthe</taxon>
    </lineage>
</organism>
<dbReference type="SUPFAM" id="SSF48239">
    <property type="entry name" value="Terpenoid cyclases/Protein prenyltransferases"/>
    <property type="match status" value="2"/>
</dbReference>
<dbReference type="InterPro" id="IPR008930">
    <property type="entry name" value="Terpenoid_cyclase/PrenylTrfase"/>
</dbReference>
<proteinExistence type="inferred from homology"/>
<comment type="pathway">
    <text evidence="1">Secondary metabolite biosynthesis; terpenoid biosynthesis.</text>
</comment>
<gene>
    <name evidence="8" type="ORF">MIMGU_mgv1a023674mg</name>
</gene>
<dbReference type="Pfam" id="PF03936">
    <property type="entry name" value="Terpene_synth_C"/>
    <property type="match status" value="1"/>
</dbReference>
<dbReference type="InterPro" id="IPR050148">
    <property type="entry name" value="Terpene_synthase-like"/>
</dbReference>
<dbReference type="Gene3D" id="1.50.10.130">
    <property type="entry name" value="Terpene synthase, N-terminal domain"/>
    <property type="match status" value="1"/>
</dbReference>
<feature type="domain" description="Terpene synthase metal-binding" evidence="7">
    <location>
        <begin position="414"/>
        <end position="649"/>
    </location>
</feature>
<evidence type="ECO:0000256" key="2">
    <source>
        <dbReference type="ARBA" id="ARBA00006333"/>
    </source>
</evidence>
<dbReference type="GO" id="GO:0009507">
    <property type="term" value="C:chloroplast"/>
    <property type="evidence" value="ECO:0000318"/>
    <property type="project" value="GO_Central"/>
</dbReference>
<reference evidence="8 9" key="1">
    <citation type="journal article" date="2013" name="Proc. Natl. Acad. Sci. U.S.A.">
        <title>Fine-scale variation in meiotic recombination in Mimulus inferred from population shotgun sequencing.</title>
        <authorList>
            <person name="Hellsten U."/>
            <person name="Wright K.M."/>
            <person name="Jenkins J."/>
            <person name="Shu S."/>
            <person name="Yuan Y."/>
            <person name="Wessler S.R."/>
            <person name="Schmutz J."/>
            <person name="Willis J.H."/>
            <person name="Rokhsar D.S."/>
        </authorList>
    </citation>
    <scope>NUCLEOTIDE SEQUENCE [LARGE SCALE GENOMIC DNA]</scope>
    <source>
        <strain evidence="9">cv. DUN x IM62</strain>
    </source>
</reference>
<dbReference type="GO" id="GO:0000287">
    <property type="term" value="F:magnesium ion binding"/>
    <property type="evidence" value="ECO:0000318"/>
    <property type="project" value="GO_Central"/>
</dbReference>
<dbReference type="FunFam" id="1.50.10.130:FF:000002">
    <property type="entry name" value="Ent-copalyl diphosphate synthase, chloroplastic"/>
    <property type="match status" value="1"/>
</dbReference>
<accession>A0A022QAX1</accession>
<dbReference type="STRING" id="4155.A0A022QAX1"/>
<feature type="domain" description="Terpene synthase N-terminal" evidence="6">
    <location>
        <begin position="151"/>
        <end position="345"/>
    </location>
</feature>
<dbReference type="PANTHER" id="PTHR31739">
    <property type="entry name" value="ENT-COPALYL DIPHOSPHATE SYNTHASE, CHLOROPLASTIC"/>
    <property type="match status" value="1"/>
</dbReference>
<protein>
    <submittedName>
        <fullName evidence="8">Uncharacterized protein</fullName>
    </submittedName>
</protein>
<evidence type="ECO:0000256" key="1">
    <source>
        <dbReference type="ARBA" id="ARBA00004721"/>
    </source>
</evidence>
<dbReference type="Pfam" id="PF01397">
    <property type="entry name" value="Terpene_synth"/>
    <property type="match status" value="1"/>
</dbReference>
<dbReference type="SFLD" id="SFLDG01014">
    <property type="entry name" value="Terpene_Cyclase_Like_1_N-term"/>
    <property type="match status" value="1"/>
</dbReference>
<dbReference type="InterPro" id="IPR008949">
    <property type="entry name" value="Isoprenoid_synthase_dom_sf"/>
</dbReference>